<proteinExistence type="inferred from homology"/>
<evidence type="ECO:0000256" key="4">
    <source>
        <dbReference type="ARBA" id="ARBA00022827"/>
    </source>
</evidence>
<evidence type="ECO:0000256" key="1">
    <source>
        <dbReference type="ARBA" id="ARBA00001974"/>
    </source>
</evidence>
<feature type="domain" description="FAD/NAD(P)-binding" evidence="6">
    <location>
        <begin position="5"/>
        <end position="326"/>
    </location>
</feature>
<dbReference type="InterPro" id="IPR023753">
    <property type="entry name" value="FAD/NAD-binding_dom"/>
</dbReference>
<dbReference type="PIRSF" id="PIRSF000350">
    <property type="entry name" value="Mercury_reductase_MerA"/>
    <property type="match status" value="1"/>
</dbReference>
<dbReference type="PANTHER" id="PTHR43014:SF4">
    <property type="entry name" value="PYRIDINE NUCLEOTIDE-DISULFIDE OXIDOREDUCTASE RCLA-RELATED"/>
    <property type="match status" value="1"/>
</dbReference>
<comment type="caution">
    <text evidence="7">The sequence shown here is derived from an EMBL/GenBank/DDBJ whole genome shotgun (WGS) entry which is preliminary data.</text>
</comment>
<evidence type="ECO:0000259" key="6">
    <source>
        <dbReference type="Pfam" id="PF07992"/>
    </source>
</evidence>
<dbReference type="PRINTS" id="PR00368">
    <property type="entry name" value="FADPNR"/>
</dbReference>
<sequence length="461" mass="50306">MIQKDAIIIGSGQAGNPLAIKLSAAGWKTVLIEKSEKMLGGVCVNVGCTPSKILIASAKVMHTIKTSEKHGIAVPEVSIDFDATQKRKEKIVEDSRKGVKKNLEEAENLDLIFGTASFSGEKTISVQQENGETVEFTAPHIFINAGCRPATLEIDGLNNVKWYDSTGILELRKIPEKLIVIGSGYIGLELGQMYSRFGSEVIIVDKASQIMSNEDEDIATSLQKILEEEGLKFHLNAEIEKVEQHGQEITLSFLKNHKEEKIKGTHLLIVPGRKSNADSLKLENAGIKADEKGFIKVNSKLETNIDGVYALGDIKGGPQFTHIAYNDYVIVSDNILDEKTGSTEGRIIPYTVFTDPQVGRVGLSEKEATEKKLNFSVIKIEGKRITRGLESAETQGIWKAIVDQDSGNILGAAIIGTEGGEMASVIQMAMTGNIPAKDLQTFIFSHPTYSESLNTLFDELE</sequence>
<accession>A0ABR8ZEK4</accession>
<evidence type="ECO:0000256" key="3">
    <source>
        <dbReference type="ARBA" id="ARBA00022630"/>
    </source>
</evidence>
<dbReference type="PANTHER" id="PTHR43014">
    <property type="entry name" value="MERCURIC REDUCTASE"/>
    <property type="match status" value="1"/>
</dbReference>
<organism evidence="7 8">
    <name type="scientific">Chryseobacterium caseinilyticum</name>
    <dbReference type="NCBI Taxonomy" id="2771428"/>
    <lineage>
        <taxon>Bacteria</taxon>
        <taxon>Pseudomonadati</taxon>
        <taxon>Bacteroidota</taxon>
        <taxon>Flavobacteriia</taxon>
        <taxon>Flavobacteriales</taxon>
        <taxon>Weeksellaceae</taxon>
        <taxon>Chryseobacterium group</taxon>
        <taxon>Chryseobacterium</taxon>
    </lineage>
</organism>
<dbReference type="SUPFAM" id="SSF51905">
    <property type="entry name" value="FAD/NAD(P)-binding domain"/>
    <property type="match status" value="1"/>
</dbReference>
<dbReference type="InterPro" id="IPR001100">
    <property type="entry name" value="Pyr_nuc-diS_OxRdtase"/>
</dbReference>
<dbReference type="Gene3D" id="3.50.50.60">
    <property type="entry name" value="FAD/NAD(P)-binding domain"/>
    <property type="match status" value="2"/>
</dbReference>
<dbReference type="Pfam" id="PF07992">
    <property type="entry name" value="Pyr_redox_2"/>
    <property type="match status" value="1"/>
</dbReference>
<evidence type="ECO:0000259" key="5">
    <source>
        <dbReference type="Pfam" id="PF02852"/>
    </source>
</evidence>
<dbReference type="InterPro" id="IPR016156">
    <property type="entry name" value="FAD/NAD-linked_Rdtase_dimer_sf"/>
</dbReference>
<dbReference type="Gene3D" id="3.30.390.30">
    <property type="match status" value="1"/>
</dbReference>
<dbReference type="Proteomes" id="UP000637299">
    <property type="component" value="Unassembled WGS sequence"/>
</dbReference>
<dbReference type="SUPFAM" id="SSF55424">
    <property type="entry name" value="FAD/NAD-linked reductases, dimerisation (C-terminal) domain"/>
    <property type="match status" value="1"/>
</dbReference>
<dbReference type="Pfam" id="PF02852">
    <property type="entry name" value="Pyr_redox_dim"/>
    <property type="match status" value="1"/>
</dbReference>
<evidence type="ECO:0000313" key="7">
    <source>
        <dbReference type="EMBL" id="MBD8083637.1"/>
    </source>
</evidence>
<dbReference type="InterPro" id="IPR004099">
    <property type="entry name" value="Pyr_nucl-diS_OxRdtase_dimer"/>
</dbReference>
<feature type="domain" description="Pyridine nucleotide-disulphide oxidoreductase dimerisation" evidence="5">
    <location>
        <begin position="348"/>
        <end position="455"/>
    </location>
</feature>
<evidence type="ECO:0000256" key="2">
    <source>
        <dbReference type="ARBA" id="ARBA00007532"/>
    </source>
</evidence>
<dbReference type="InterPro" id="IPR036188">
    <property type="entry name" value="FAD/NAD-bd_sf"/>
</dbReference>
<name>A0ABR8ZEK4_9FLAO</name>
<comment type="similarity">
    <text evidence="2">Belongs to the class-I pyridine nucleotide-disulfide oxidoreductase family.</text>
</comment>
<protein>
    <submittedName>
        <fullName evidence="7">Mercuric reductase</fullName>
    </submittedName>
</protein>
<reference evidence="7 8" key="1">
    <citation type="submission" date="2020-09" db="EMBL/GenBank/DDBJ databases">
        <title>Genome seq and assembly of Chryseobacterium sp.</title>
        <authorList>
            <person name="Chhetri G."/>
        </authorList>
    </citation>
    <scope>NUCLEOTIDE SEQUENCE [LARGE SCALE GENOMIC DNA]</scope>
    <source>
        <strain evidence="7 8">GCR10</strain>
    </source>
</reference>
<dbReference type="EMBL" id="JACYFS010000004">
    <property type="protein sequence ID" value="MBD8083637.1"/>
    <property type="molecule type" value="Genomic_DNA"/>
</dbReference>
<keyword evidence="3" id="KW-0285">Flavoprotein</keyword>
<dbReference type="PRINTS" id="PR00411">
    <property type="entry name" value="PNDRDTASEI"/>
</dbReference>
<keyword evidence="8" id="KW-1185">Reference proteome</keyword>
<keyword evidence="4" id="KW-0274">FAD</keyword>
<evidence type="ECO:0000313" key="8">
    <source>
        <dbReference type="Proteomes" id="UP000637299"/>
    </source>
</evidence>
<gene>
    <name evidence="7" type="ORF">IC610_14545</name>
</gene>
<dbReference type="RefSeq" id="WP_191737501.1">
    <property type="nucleotide sequence ID" value="NZ_JACYFS010000004.1"/>
</dbReference>
<comment type="cofactor">
    <cofactor evidence="1">
        <name>FAD</name>
        <dbReference type="ChEBI" id="CHEBI:57692"/>
    </cofactor>
</comment>